<dbReference type="Gene3D" id="3.30.300.30">
    <property type="match status" value="1"/>
</dbReference>
<proteinExistence type="predicted"/>
<dbReference type="InterPro" id="IPR045851">
    <property type="entry name" value="AMP-bd_C_sf"/>
</dbReference>
<dbReference type="PANTHER" id="PTHR43767">
    <property type="entry name" value="LONG-CHAIN-FATTY-ACID--COA LIGASE"/>
    <property type="match status" value="1"/>
</dbReference>
<dbReference type="EMBL" id="PRLP01000015">
    <property type="protein sequence ID" value="PPC78443.1"/>
    <property type="molecule type" value="Genomic_DNA"/>
</dbReference>
<dbReference type="GO" id="GO:0016878">
    <property type="term" value="F:acid-thiol ligase activity"/>
    <property type="evidence" value="ECO:0007669"/>
    <property type="project" value="UniProtKB-ARBA"/>
</dbReference>
<dbReference type="OrthoDB" id="9803968at2"/>
<organism evidence="2 3">
    <name type="scientific">Proteobacteria bacterium 228</name>
    <dbReference type="NCBI Taxonomy" id="2083153"/>
    <lineage>
        <taxon>Bacteria</taxon>
        <taxon>Pseudomonadati</taxon>
        <taxon>Pseudomonadota</taxon>
    </lineage>
</organism>
<evidence type="ECO:0000313" key="2">
    <source>
        <dbReference type="EMBL" id="PPC78443.1"/>
    </source>
</evidence>
<dbReference type="InterPro" id="IPR042099">
    <property type="entry name" value="ANL_N_sf"/>
</dbReference>
<feature type="domain" description="AMP-dependent synthetase/ligase" evidence="1">
    <location>
        <begin position="120"/>
        <end position="331"/>
    </location>
</feature>
<comment type="caution">
    <text evidence="2">The sequence shown here is derived from an EMBL/GenBank/DDBJ whole genome shotgun (WGS) entry which is preliminary data.</text>
</comment>
<evidence type="ECO:0000313" key="3">
    <source>
        <dbReference type="Proteomes" id="UP000238196"/>
    </source>
</evidence>
<dbReference type="SUPFAM" id="SSF56801">
    <property type="entry name" value="Acetyl-CoA synthetase-like"/>
    <property type="match status" value="1"/>
</dbReference>
<sequence>MIASQTLDANWSQFHSNVAVISAEGERLTYQQLAGETDAIFPPMERKELVLLVTDNSPASLIVYLAALRTGRAVMLQPATVVADRLDDLITCYQPDWLWRAGKLISLPSNVAGRLPVHPELAVLLSTSGSTGSPKQVRLSYTNIHANARSIASYLQLTPHERPLAHLPMSYSYGLSVINSHLLVGATVLLTADSMMERRFWQFCREQQATSLSGVPYHYEMLERLRFQRMDLPALTTLTQAGGRLATDKVQAWAEWSRNNGKYFIPMYGQTEATARISYLPAERVLEYPQCIGIAIPDGQLQLQDEDGAEITAVDQPGELIYQGPNVMMGYANSRDDLMRGNETPALSTGDIACRNSRGLYYIVGRKKRFIKLFGVRTSLDEVEQRLRQQWAATNTLGVEHVACCGQDQQLCIAVAGKGIAANVLQLSASQYLGIHPSVVQVKVLDELPVTEAGKINYVLLQSCFDSDDAPSRSAPL</sequence>
<dbReference type="Proteomes" id="UP000238196">
    <property type="component" value="Unassembled WGS sequence"/>
</dbReference>
<protein>
    <submittedName>
        <fullName evidence="2">AMP-dependent synthetase</fullName>
    </submittedName>
</protein>
<dbReference type="InterPro" id="IPR050237">
    <property type="entry name" value="ATP-dep_AMP-bd_enzyme"/>
</dbReference>
<gene>
    <name evidence="2" type="ORF">C4K68_05165</name>
</gene>
<dbReference type="PANTHER" id="PTHR43767:SF1">
    <property type="entry name" value="NONRIBOSOMAL PEPTIDE SYNTHASE PES1 (EUROFUNG)-RELATED"/>
    <property type="match status" value="1"/>
</dbReference>
<dbReference type="InterPro" id="IPR000873">
    <property type="entry name" value="AMP-dep_synth/lig_dom"/>
</dbReference>
<dbReference type="Gene3D" id="3.40.50.12780">
    <property type="entry name" value="N-terminal domain of ligase-like"/>
    <property type="match status" value="1"/>
</dbReference>
<reference evidence="2 3" key="1">
    <citation type="submission" date="2018-02" db="EMBL/GenBank/DDBJ databases">
        <title>novel marine gammaproteobacteria from coastal saline agro ecosystem.</title>
        <authorList>
            <person name="Krishnan R."/>
            <person name="Ramesh Kumar N."/>
        </authorList>
    </citation>
    <scope>NUCLEOTIDE SEQUENCE [LARGE SCALE GENOMIC DNA]</scope>
    <source>
        <strain evidence="2 3">228</strain>
    </source>
</reference>
<dbReference type="Pfam" id="PF00501">
    <property type="entry name" value="AMP-binding"/>
    <property type="match status" value="1"/>
</dbReference>
<name>A0A2S5KUQ0_9PROT</name>
<accession>A0A2S5KUQ0</accession>
<evidence type="ECO:0000259" key="1">
    <source>
        <dbReference type="Pfam" id="PF00501"/>
    </source>
</evidence>
<dbReference type="AlphaFoldDB" id="A0A2S5KUQ0"/>